<feature type="region of interest" description="Disordered" evidence="2">
    <location>
        <begin position="237"/>
        <end position="261"/>
    </location>
</feature>
<feature type="compositionally biased region" description="Polar residues" evidence="2">
    <location>
        <begin position="237"/>
        <end position="249"/>
    </location>
</feature>
<dbReference type="GO" id="GO:0008270">
    <property type="term" value="F:zinc ion binding"/>
    <property type="evidence" value="ECO:0007669"/>
    <property type="project" value="UniProtKB-KW"/>
</dbReference>
<gene>
    <name evidence="4" type="ORF">Tci_830340</name>
</gene>
<dbReference type="PROSITE" id="PS50158">
    <property type="entry name" value="ZF_CCHC"/>
    <property type="match status" value="1"/>
</dbReference>
<dbReference type="InterPro" id="IPR036875">
    <property type="entry name" value="Znf_CCHC_sf"/>
</dbReference>
<dbReference type="Gene3D" id="4.10.60.10">
    <property type="entry name" value="Zinc finger, CCHC-type"/>
    <property type="match status" value="1"/>
</dbReference>
<dbReference type="InterPro" id="IPR001878">
    <property type="entry name" value="Znf_CCHC"/>
</dbReference>
<evidence type="ECO:0000256" key="1">
    <source>
        <dbReference type="PROSITE-ProRule" id="PRU00047"/>
    </source>
</evidence>
<comment type="caution">
    <text evidence="4">The sequence shown here is derived from an EMBL/GenBank/DDBJ whole genome shotgun (WGS) entry which is preliminary data.</text>
</comment>
<feature type="non-terminal residue" evidence="4">
    <location>
        <position position="1"/>
    </location>
</feature>
<feature type="domain" description="CCHC-type" evidence="3">
    <location>
        <begin position="30"/>
        <end position="44"/>
    </location>
</feature>
<proteinExistence type="predicted"/>
<dbReference type="SMART" id="SM00343">
    <property type="entry name" value="ZnF_C2HC"/>
    <property type="match status" value="1"/>
</dbReference>
<reference evidence="4" key="1">
    <citation type="journal article" date="2019" name="Sci. Rep.">
        <title>Draft genome of Tanacetum cinerariifolium, the natural source of mosquito coil.</title>
        <authorList>
            <person name="Yamashiro T."/>
            <person name="Shiraishi A."/>
            <person name="Satake H."/>
            <person name="Nakayama K."/>
        </authorList>
    </citation>
    <scope>NUCLEOTIDE SEQUENCE</scope>
</reference>
<accession>A0A699Q9C5</accession>
<name>A0A699Q9C5_TANCI</name>
<dbReference type="AlphaFoldDB" id="A0A699Q9C5"/>
<organism evidence="4">
    <name type="scientific">Tanacetum cinerariifolium</name>
    <name type="common">Dalmatian daisy</name>
    <name type="synonym">Chrysanthemum cinerariifolium</name>
    <dbReference type="NCBI Taxonomy" id="118510"/>
    <lineage>
        <taxon>Eukaryota</taxon>
        <taxon>Viridiplantae</taxon>
        <taxon>Streptophyta</taxon>
        <taxon>Embryophyta</taxon>
        <taxon>Tracheophyta</taxon>
        <taxon>Spermatophyta</taxon>
        <taxon>Magnoliopsida</taxon>
        <taxon>eudicotyledons</taxon>
        <taxon>Gunneridae</taxon>
        <taxon>Pentapetalae</taxon>
        <taxon>asterids</taxon>
        <taxon>campanulids</taxon>
        <taxon>Asterales</taxon>
        <taxon>Asteraceae</taxon>
        <taxon>Asteroideae</taxon>
        <taxon>Anthemideae</taxon>
        <taxon>Anthemidinae</taxon>
        <taxon>Tanacetum</taxon>
    </lineage>
</organism>
<feature type="region of interest" description="Disordered" evidence="2">
    <location>
        <begin position="170"/>
        <end position="212"/>
    </location>
</feature>
<keyword evidence="1" id="KW-0863">Zinc-finger</keyword>
<dbReference type="GO" id="GO:0003676">
    <property type="term" value="F:nucleic acid binding"/>
    <property type="evidence" value="ECO:0007669"/>
    <property type="project" value="InterPro"/>
</dbReference>
<evidence type="ECO:0000313" key="4">
    <source>
        <dbReference type="EMBL" id="GFC58370.1"/>
    </source>
</evidence>
<protein>
    <recommendedName>
        <fullName evidence="3">CCHC-type domain-containing protein</fullName>
    </recommendedName>
</protein>
<dbReference type="EMBL" id="BKCJ010977316">
    <property type="protein sequence ID" value="GFC58370.1"/>
    <property type="molecule type" value="Genomic_DNA"/>
</dbReference>
<dbReference type="Pfam" id="PF00098">
    <property type="entry name" value="zf-CCHC"/>
    <property type="match status" value="1"/>
</dbReference>
<sequence>VVVPGIANQSGTSNVVAARAEGTGIGNQARCYNCKGLGHITRNCTARPRRKDVAYLQTQLLLAQKEEAKIQLQAEEFDFMAAAGDLNEIEEVKANFILMANLPQASTSGTQHDKAPVYDTDGSAENDNHVASVAPSMVQSGGTVETSFAPNEKTCAHQETVYRNLVDQVPTTHKDQSSSSTHPQQSFPISNKYSPQPSLNQKFMQPPMTSLEDINDPTEATNAALILFAKAFQLSAPTNNNQRTSSNPRNRQHAQPVMDMG</sequence>
<evidence type="ECO:0000259" key="3">
    <source>
        <dbReference type="PROSITE" id="PS50158"/>
    </source>
</evidence>
<dbReference type="SUPFAM" id="SSF57756">
    <property type="entry name" value="Retrovirus zinc finger-like domains"/>
    <property type="match status" value="1"/>
</dbReference>
<keyword evidence="1" id="KW-0479">Metal-binding</keyword>
<keyword evidence="1" id="KW-0862">Zinc</keyword>
<feature type="compositionally biased region" description="Polar residues" evidence="2">
    <location>
        <begin position="177"/>
        <end position="203"/>
    </location>
</feature>
<evidence type="ECO:0000256" key="2">
    <source>
        <dbReference type="SAM" id="MobiDB-lite"/>
    </source>
</evidence>